<organism evidence="1 2">
    <name type="scientific">Candidatus Magasanikbacteria bacterium RIFOXYD1_FULL_40_23</name>
    <dbReference type="NCBI Taxonomy" id="1798705"/>
    <lineage>
        <taxon>Bacteria</taxon>
        <taxon>Candidatus Magasanikiibacteriota</taxon>
    </lineage>
</organism>
<dbReference type="Proteomes" id="UP000176634">
    <property type="component" value="Unassembled WGS sequence"/>
</dbReference>
<accession>A0A1F6P8X7</accession>
<comment type="caution">
    <text evidence="1">The sequence shown here is derived from an EMBL/GenBank/DDBJ whole genome shotgun (WGS) entry which is preliminary data.</text>
</comment>
<proteinExistence type="predicted"/>
<reference evidence="1 2" key="1">
    <citation type="journal article" date="2016" name="Nat. Commun.">
        <title>Thousands of microbial genomes shed light on interconnected biogeochemical processes in an aquifer system.</title>
        <authorList>
            <person name="Anantharaman K."/>
            <person name="Brown C.T."/>
            <person name="Hug L.A."/>
            <person name="Sharon I."/>
            <person name="Castelle C.J."/>
            <person name="Probst A.J."/>
            <person name="Thomas B.C."/>
            <person name="Singh A."/>
            <person name="Wilkins M.J."/>
            <person name="Karaoz U."/>
            <person name="Brodie E.L."/>
            <person name="Williams K.H."/>
            <person name="Hubbard S.S."/>
            <person name="Banfield J.F."/>
        </authorList>
    </citation>
    <scope>NUCLEOTIDE SEQUENCE [LARGE SCALE GENOMIC DNA]</scope>
</reference>
<gene>
    <name evidence="1" type="ORF">A2563_03050</name>
</gene>
<dbReference type="AlphaFoldDB" id="A0A1F6P8X7"/>
<name>A0A1F6P8X7_9BACT</name>
<sequence>MRIPLWFVLLVVIVVLARFAVREFRRVRWAHRVLGIDFSKMSSFKDMREHYELKYGEATWLIKLRVVAFLRQQEDVKLQEVAEHLFQADEYVMCVRGATLHIKLEHPPVILYLLYIPPRLLDDLDRLDRAGDILHVG</sequence>
<dbReference type="STRING" id="1798705.A2563_03050"/>
<evidence type="ECO:0000313" key="2">
    <source>
        <dbReference type="Proteomes" id="UP000176634"/>
    </source>
</evidence>
<evidence type="ECO:0000313" key="1">
    <source>
        <dbReference type="EMBL" id="OGH92627.1"/>
    </source>
</evidence>
<dbReference type="EMBL" id="MFRA01000005">
    <property type="protein sequence ID" value="OGH92627.1"/>
    <property type="molecule type" value="Genomic_DNA"/>
</dbReference>
<protein>
    <submittedName>
        <fullName evidence="1">Uncharacterized protein</fullName>
    </submittedName>
</protein>